<dbReference type="SMART" id="SM00487">
    <property type="entry name" value="DEXDc"/>
    <property type="match status" value="1"/>
</dbReference>
<dbReference type="EMBL" id="CP002159">
    <property type="protein sequence ID" value="ADL56596.1"/>
    <property type="molecule type" value="Genomic_DNA"/>
</dbReference>
<dbReference type="Gene3D" id="3.40.50.300">
    <property type="entry name" value="P-loop containing nucleotide triphosphate hydrolases"/>
    <property type="match status" value="2"/>
</dbReference>
<dbReference type="SMART" id="SM00382">
    <property type="entry name" value="AAA"/>
    <property type="match status" value="1"/>
</dbReference>
<dbReference type="GO" id="GO:0005524">
    <property type="term" value="F:ATP binding"/>
    <property type="evidence" value="ECO:0007669"/>
    <property type="project" value="UniProtKB-KW"/>
</dbReference>
<dbReference type="CDD" id="cd18791">
    <property type="entry name" value="SF2_C_RHA"/>
    <property type="match status" value="1"/>
</dbReference>
<dbReference type="InterPro" id="IPR011709">
    <property type="entry name" value="DEAD-box_helicase_OB_fold"/>
</dbReference>
<dbReference type="eggNOG" id="COG1643">
    <property type="taxonomic scope" value="Bacteria"/>
</dbReference>
<keyword evidence="2" id="KW-0378">Hydrolase</keyword>
<dbReference type="Pfam" id="PF21010">
    <property type="entry name" value="HA2_C"/>
    <property type="match status" value="1"/>
</dbReference>
<evidence type="ECO:0000259" key="6">
    <source>
        <dbReference type="PROSITE" id="PS51194"/>
    </source>
</evidence>
<dbReference type="GO" id="GO:0003724">
    <property type="term" value="F:RNA helicase activity"/>
    <property type="evidence" value="ECO:0007669"/>
    <property type="project" value="InterPro"/>
</dbReference>
<dbReference type="SUPFAM" id="SSF52540">
    <property type="entry name" value="P-loop containing nucleoside triphosphate hydrolases"/>
    <property type="match status" value="1"/>
</dbReference>
<keyword evidence="1" id="KW-0547">Nucleotide-binding</keyword>
<dbReference type="SMART" id="SM00490">
    <property type="entry name" value="HELICc"/>
    <property type="match status" value="1"/>
</dbReference>
<dbReference type="Proteomes" id="UP000001235">
    <property type="component" value="Chromosome"/>
</dbReference>
<proteinExistence type="predicted"/>
<dbReference type="STRING" id="395494.Galf_2599"/>
<accession>D9SCL5</accession>
<dbReference type="GO" id="GO:0016787">
    <property type="term" value="F:hydrolase activity"/>
    <property type="evidence" value="ECO:0007669"/>
    <property type="project" value="UniProtKB-KW"/>
</dbReference>
<dbReference type="InterPro" id="IPR011545">
    <property type="entry name" value="DEAD/DEAH_box_helicase_dom"/>
</dbReference>
<sequence length="1242" mass="140472">MSAPLSAAALRRKSRIDALTGIAFPAELPVVARREDLARAIRDNQVVIVCGETGSGKTTQLPKICLTLGRGVLGAIGHTQPRRVAARTVANRIAAELKTELGGLVGYKVRFHDKVSADTVIKLMTDGILLAEIHSDPLLRRYDTIIIDEAHERSLNIDFLLGYLKQLLPKRRDLKLIITSATLDADRFAKHFGAVVVEVSGRSYPVETRYRPLQISDEGEAQDVPKAVSAALDELAAGGLRGDVLVFLPGEREIRDTAEALRRHHPKGIEILPLFSRLSASEQDKVFKTGHGRRVVLATNVAETSLTVPNIGYVIDCGLARVNRYSIRQKVEQLHIEKISRAAANQRSGRCGRVMSGICIRLYDEADFLLRNEFTDPEIFRVSLATVILRMSALELGEIGEFPFIEPPTPRMIADGYQLLSELNAIDDERNLTKLGHELAKLPLDPKISRLLLAGRQYQCLTEILIIASALSVQDPRERPLDRQEAADAAHKRFADERSDFLAFIKMWAWFEQALAHKQSNRLFSEECRKNFLSPLRLREWRELYQQLHTQVTEMGMRENELPASYEQIHKALLCGLLGNIGMKGVEGNEYMGARGIKFFIAPNSVLAKKGAKWVMAGELIETHRLYARCVARIEAEWLEEVGDHLIKRHYYDPHWEKKPAQVVAFERSTLHGLLLNAKKRVHYGPMNVPESREVFIRQALVEGEFDTRAPFFAFNQKLIAEIEALEHKARRPDVLVDDELIFAFYDSRIAPHIHNGATFESWRKEAERTDAKLLYLKKDDLMRHEAAGITTDQFPPQMKIDNVSFALSYNFSPGKNDDGITFTVPLALINQVTAARCEWLIPGLLPEKIVQLVKTLPQKIRRNLVPVPEFAARFVRDVPPANLSLLLALARYIREQKQLDVPLDAFRLEQLPAHLLMNFRVLDEHGRQLGLSRNFAQLHSELAPHAAPVIAAVTVDKQERLTEQRHTTWGFGSFVDTREVDRAGQRVTLYNALVDETDAVVLRAFDTRDAAEAAHRAGLRRLFMLALKEQVKYLEKNLPDAQRLGMLFMPFGTQQELHQQILAMAFDKGCLNDPLPVNEAAFIARAKDAKNRLLLIAQELARLIAQVLSEHQALQKCLPQIKSSAQASADIRAQLEWLLPKRFVADTPYERLQHVPRYLKAINLRIEKLRSNPARDAQCMTQLQPLLQALQKQTKQGKPDPRFVEFAWLLQELRVSLFAQELKTPVIVSVKRLEKMLLAMK</sequence>
<protein>
    <submittedName>
        <fullName evidence="7">ATP-dependent helicase HrpA</fullName>
    </submittedName>
</protein>
<feature type="domain" description="Helicase C-terminal" evidence="6">
    <location>
        <begin position="231"/>
        <end position="395"/>
    </location>
</feature>
<dbReference type="FunFam" id="1.20.120.1080:FF:000005">
    <property type="entry name" value="ATP-dependent helicase HrpA"/>
    <property type="match status" value="1"/>
</dbReference>
<evidence type="ECO:0000313" key="7">
    <source>
        <dbReference type="EMBL" id="ADL56596.1"/>
    </source>
</evidence>
<evidence type="ECO:0000256" key="2">
    <source>
        <dbReference type="ARBA" id="ARBA00022801"/>
    </source>
</evidence>
<evidence type="ECO:0000256" key="1">
    <source>
        <dbReference type="ARBA" id="ARBA00022741"/>
    </source>
</evidence>
<dbReference type="InterPro" id="IPR048333">
    <property type="entry name" value="HA2_WH"/>
</dbReference>
<dbReference type="AlphaFoldDB" id="D9SCL5"/>
<dbReference type="InterPro" id="IPR003593">
    <property type="entry name" value="AAA+_ATPase"/>
</dbReference>
<dbReference type="InterPro" id="IPR014001">
    <property type="entry name" value="Helicase_ATP-bd"/>
</dbReference>
<dbReference type="SMART" id="SM00847">
    <property type="entry name" value="HA2"/>
    <property type="match status" value="1"/>
</dbReference>
<dbReference type="OrthoDB" id="9805617at2"/>
<dbReference type="Pfam" id="PF11898">
    <property type="entry name" value="DUF3418"/>
    <property type="match status" value="1"/>
</dbReference>
<dbReference type="HOGENOM" id="CLU_001832_3_3_4"/>
<keyword evidence="4" id="KW-0067">ATP-binding</keyword>
<dbReference type="InterPro" id="IPR027417">
    <property type="entry name" value="P-loop_NTPase"/>
</dbReference>
<evidence type="ECO:0000256" key="4">
    <source>
        <dbReference type="ARBA" id="ARBA00022840"/>
    </source>
</evidence>
<dbReference type="PROSITE" id="PS51194">
    <property type="entry name" value="HELICASE_CTER"/>
    <property type="match status" value="1"/>
</dbReference>
<evidence type="ECO:0000313" key="8">
    <source>
        <dbReference type="Proteomes" id="UP000001235"/>
    </source>
</evidence>
<evidence type="ECO:0000256" key="3">
    <source>
        <dbReference type="ARBA" id="ARBA00022806"/>
    </source>
</evidence>
<dbReference type="InterPro" id="IPR007502">
    <property type="entry name" value="Helicase-assoc_dom"/>
</dbReference>
<name>D9SCL5_GALCS</name>
<dbReference type="KEGG" id="gca:Galf_2599"/>
<dbReference type="InterPro" id="IPR024590">
    <property type="entry name" value="HrpA_C"/>
</dbReference>
<dbReference type="Pfam" id="PF07717">
    <property type="entry name" value="OB_NTP_bind"/>
    <property type="match status" value="1"/>
</dbReference>
<dbReference type="Pfam" id="PF00270">
    <property type="entry name" value="DEAD"/>
    <property type="match status" value="1"/>
</dbReference>
<dbReference type="PANTHER" id="PTHR18934">
    <property type="entry name" value="ATP-DEPENDENT RNA HELICASE"/>
    <property type="match status" value="1"/>
</dbReference>
<dbReference type="GO" id="GO:0003723">
    <property type="term" value="F:RNA binding"/>
    <property type="evidence" value="ECO:0007669"/>
    <property type="project" value="TreeGrafter"/>
</dbReference>
<dbReference type="Gene3D" id="1.20.120.1080">
    <property type="match status" value="1"/>
</dbReference>
<keyword evidence="8" id="KW-1185">Reference proteome</keyword>
<keyword evidence="3 7" id="KW-0347">Helicase</keyword>
<dbReference type="Pfam" id="PF00271">
    <property type="entry name" value="Helicase_C"/>
    <property type="match status" value="1"/>
</dbReference>
<dbReference type="NCBIfam" id="NF008348">
    <property type="entry name" value="PRK11131.1"/>
    <property type="match status" value="1"/>
</dbReference>
<feature type="domain" description="Helicase ATP-binding" evidence="5">
    <location>
        <begin position="38"/>
        <end position="201"/>
    </location>
</feature>
<dbReference type="Pfam" id="PF04408">
    <property type="entry name" value="WHD_HA2"/>
    <property type="match status" value="1"/>
</dbReference>
<evidence type="ECO:0000259" key="5">
    <source>
        <dbReference type="PROSITE" id="PS51192"/>
    </source>
</evidence>
<gene>
    <name evidence="7" type="ordered locus">Galf_2599</name>
</gene>
<dbReference type="PROSITE" id="PS51192">
    <property type="entry name" value="HELICASE_ATP_BIND_1"/>
    <property type="match status" value="1"/>
</dbReference>
<dbReference type="PANTHER" id="PTHR18934:SF99">
    <property type="entry name" value="ATP-DEPENDENT RNA HELICASE DHX37-RELATED"/>
    <property type="match status" value="1"/>
</dbReference>
<reference evidence="7 8" key="1">
    <citation type="submission" date="2010-08" db="EMBL/GenBank/DDBJ databases">
        <title>Complete sequence of Gallionella capsiferriformans ES-2.</title>
        <authorList>
            <consortium name="US DOE Joint Genome Institute"/>
            <person name="Lucas S."/>
            <person name="Copeland A."/>
            <person name="Lapidus A."/>
            <person name="Cheng J.-F."/>
            <person name="Bruce D."/>
            <person name="Goodwin L."/>
            <person name="Pitluck S."/>
            <person name="Chertkov O."/>
            <person name="Davenport K.W."/>
            <person name="Detter J.C."/>
            <person name="Han C."/>
            <person name="Tapia R."/>
            <person name="Land M."/>
            <person name="Hauser L."/>
            <person name="Chang Y.-J."/>
            <person name="Jeffries C."/>
            <person name="Kyrpides N."/>
            <person name="Ivanova N."/>
            <person name="Mikhailova N."/>
            <person name="Shelobolina E.S."/>
            <person name="Picardal F."/>
            <person name="Roden E."/>
            <person name="Emerson D."/>
            <person name="Woyke T."/>
        </authorList>
    </citation>
    <scope>NUCLEOTIDE SEQUENCE [LARGE SCALE GENOMIC DNA]</scope>
    <source>
        <strain evidence="7 8">ES-2</strain>
    </source>
</reference>
<organism evidence="7 8">
    <name type="scientific">Gallionella capsiferriformans (strain ES-2)</name>
    <name type="common">Gallionella ferruginea capsiferriformans (strain ES-2)</name>
    <dbReference type="NCBI Taxonomy" id="395494"/>
    <lineage>
        <taxon>Bacteria</taxon>
        <taxon>Pseudomonadati</taxon>
        <taxon>Pseudomonadota</taxon>
        <taxon>Betaproteobacteria</taxon>
        <taxon>Nitrosomonadales</taxon>
        <taxon>Gallionellaceae</taxon>
        <taxon>Gallionella</taxon>
    </lineage>
</organism>
<dbReference type="RefSeq" id="WP_013294516.1">
    <property type="nucleotide sequence ID" value="NC_014394.1"/>
</dbReference>
<dbReference type="InterPro" id="IPR001650">
    <property type="entry name" value="Helicase_C-like"/>
</dbReference>
<dbReference type="NCBIfam" id="TIGR01967">
    <property type="entry name" value="DEAH_box_HrpA"/>
    <property type="match status" value="1"/>
</dbReference>
<dbReference type="InterPro" id="IPR010222">
    <property type="entry name" value="RNA_helicase_HrpA"/>
</dbReference>